<evidence type="ECO:0000313" key="2">
    <source>
        <dbReference type="Proteomes" id="UP000314294"/>
    </source>
</evidence>
<dbReference type="AlphaFoldDB" id="A0A4Z2EMQ0"/>
<name>A0A4Z2EMQ0_9TELE</name>
<reference evidence="1 2" key="1">
    <citation type="submission" date="2019-03" db="EMBL/GenBank/DDBJ databases">
        <title>First draft genome of Liparis tanakae, snailfish: a comprehensive survey of snailfish specific genes.</title>
        <authorList>
            <person name="Kim W."/>
            <person name="Song I."/>
            <person name="Jeong J.-H."/>
            <person name="Kim D."/>
            <person name="Kim S."/>
            <person name="Ryu S."/>
            <person name="Song J.Y."/>
            <person name="Lee S.K."/>
        </authorList>
    </citation>
    <scope>NUCLEOTIDE SEQUENCE [LARGE SCALE GENOMIC DNA]</scope>
    <source>
        <tissue evidence="1">Muscle</tissue>
    </source>
</reference>
<gene>
    <name evidence="1" type="ORF">EYF80_059682</name>
</gene>
<dbReference type="EMBL" id="SRLO01004789">
    <property type="protein sequence ID" value="TNN30166.1"/>
    <property type="molecule type" value="Genomic_DNA"/>
</dbReference>
<keyword evidence="2" id="KW-1185">Reference proteome</keyword>
<dbReference type="Proteomes" id="UP000314294">
    <property type="component" value="Unassembled WGS sequence"/>
</dbReference>
<comment type="caution">
    <text evidence="1">The sequence shown here is derived from an EMBL/GenBank/DDBJ whole genome shotgun (WGS) entry which is preliminary data.</text>
</comment>
<sequence>MTTRGGQNEDRKNTEELVLHAGKLVVGAMRGGRRPLLLGLLGRPAAPPLGHADQSHRCCREI</sequence>
<evidence type="ECO:0000313" key="1">
    <source>
        <dbReference type="EMBL" id="TNN30166.1"/>
    </source>
</evidence>
<organism evidence="1 2">
    <name type="scientific">Liparis tanakae</name>
    <name type="common">Tanaka's snailfish</name>
    <dbReference type="NCBI Taxonomy" id="230148"/>
    <lineage>
        <taxon>Eukaryota</taxon>
        <taxon>Metazoa</taxon>
        <taxon>Chordata</taxon>
        <taxon>Craniata</taxon>
        <taxon>Vertebrata</taxon>
        <taxon>Euteleostomi</taxon>
        <taxon>Actinopterygii</taxon>
        <taxon>Neopterygii</taxon>
        <taxon>Teleostei</taxon>
        <taxon>Neoteleostei</taxon>
        <taxon>Acanthomorphata</taxon>
        <taxon>Eupercaria</taxon>
        <taxon>Perciformes</taxon>
        <taxon>Cottioidei</taxon>
        <taxon>Cottales</taxon>
        <taxon>Liparidae</taxon>
        <taxon>Liparis</taxon>
    </lineage>
</organism>
<protein>
    <submittedName>
        <fullName evidence="1">Uncharacterized protein</fullName>
    </submittedName>
</protein>
<accession>A0A4Z2EMQ0</accession>
<proteinExistence type="predicted"/>